<accession>T0F1T1</accession>
<evidence type="ECO:0008006" key="3">
    <source>
        <dbReference type="Google" id="ProtNLM"/>
    </source>
</evidence>
<dbReference type="SUPFAM" id="SSF110296">
    <property type="entry name" value="Oligoxyloglucan reducing end-specific cellobiohydrolase"/>
    <property type="match status" value="1"/>
</dbReference>
<dbReference type="Proteomes" id="UP000015454">
    <property type="component" value="Unassembled WGS sequence"/>
</dbReference>
<evidence type="ECO:0000313" key="1">
    <source>
        <dbReference type="EMBL" id="EQA45055.1"/>
    </source>
</evidence>
<dbReference type="PROSITE" id="PS51257">
    <property type="entry name" value="PROKAR_LIPOPROTEIN"/>
    <property type="match status" value="1"/>
</dbReference>
<name>T0F1T1_9LEPT</name>
<gene>
    <name evidence="1" type="ORF">LEP1GSC050_4185</name>
</gene>
<evidence type="ECO:0000313" key="2">
    <source>
        <dbReference type="Proteomes" id="UP000015454"/>
    </source>
</evidence>
<proteinExistence type="predicted"/>
<organism evidence="1 2">
    <name type="scientific">Leptospira broomii serovar Hurstbridge str. 5399</name>
    <dbReference type="NCBI Taxonomy" id="1049789"/>
    <lineage>
        <taxon>Bacteria</taxon>
        <taxon>Pseudomonadati</taxon>
        <taxon>Spirochaetota</taxon>
        <taxon>Spirochaetia</taxon>
        <taxon>Leptospirales</taxon>
        <taxon>Leptospiraceae</taxon>
        <taxon>Leptospira</taxon>
    </lineage>
</organism>
<dbReference type="AlphaFoldDB" id="T0F1T1"/>
<reference evidence="1" key="1">
    <citation type="submission" date="2013-05" db="EMBL/GenBank/DDBJ databases">
        <authorList>
            <person name="Harkins D.M."/>
            <person name="Durkin A.S."/>
            <person name="Brinkac L.M."/>
            <person name="Haft D.H."/>
            <person name="Selengut J.D."/>
            <person name="Sanka R."/>
            <person name="DePew J."/>
            <person name="Purushe J."/>
            <person name="Hartskeerl R.A."/>
            <person name="Ahmed A."/>
            <person name="van der Linden H."/>
            <person name="Goris M.G.A."/>
            <person name="Vinetz J.M."/>
            <person name="Sutton G.G."/>
            <person name="Nierman W.C."/>
            <person name="Fouts D.E."/>
        </authorList>
    </citation>
    <scope>NUCLEOTIDE SEQUENCE [LARGE SCALE GENOMIC DNA]</scope>
    <source>
        <strain evidence="1">5399</strain>
    </source>
</reference>
<dbReference type="EMBL" id="AHMO02000008">
    <property type="protein sequence ID" value="EQA45055.1"/>
    <property type="molecule type" value="Genomic_DNA"/>
</dbReference>
<sequence length="370" mass="38454">MKFLFYSILLSFTVSCMKFQENSLDPNSPGGFLFSLLSSNSLYVAVGTNCTLWTSTDGIKWTARANTLFPNCVGTSGATINAVAYGNGKFVAVGSLSSSTVGCGIWTSTDGLKWVQSTCGGGMTTPLHSVAYNGSNFVAGAEDNYPTFMTHFIQQSDASASTWTQISFGATSINGFVSSIISVAGKYYATISTIDSFYSSTNGGSWAQFSSSLTSLGAYSSSTSSPLKITTGPGPRLIVYGTNPSFIPGWSYTDDLGVTWTTRTSTAGANTGFNAGVYNPISGFFVALGTSCILGLSSTGGTNIDPPSNIQSGCTTTTWNALVTNPKSGLLVAAGTNENFAFSPLIGDPGSWIISTTGNTNTVNSIALRP</sequence>
<comment type="caution">
    <text evidence="1">The sequence shown here is derived from an EMBL/GenBank/DDBJ whole genome shotgun (WGS) entry which is preliminary data.</text>
</comment>
<protein>
    <recommendedName>
        <fullName evidence="3">Lipoprotein</fullName>
    </recommendedName>
</protein>
<keyword evidence="2" id="KW-1185">Reference proteome</keyword>